<dbReference type="EMBL" id="KX009064">
    <property type="protein sequence ID" value="ARO45316.1"/>
    <property type="molecule type" value="Genomic_DNA"/>
</dbReference>
<geneLocation type="plasmid" evidence="1">
    <name>pPK_RT811</name>
</geneLocation>
<keyword evidence="1" id="KW-0614">Plasmid</keyword>
<evidence type="ECO:0000313" key="1">
    <source>
        <dbReference type="EMBL" id="ARO45316.1"/>
    </source>
</evidence>
<sequence length="116" mass="13424">MDKDDLKHLEYLATRLERAAPERGELRDAAQLVRKVMANLEVMRGEAEHAFYWSLWSYLSVAIDHDDFDPIYELDVQALELEMAGRVLIYRQGRGWLTKAPGSPTLEDLKTIDDFL</sequence>
<protein>
    <submittedName>
        <fullName evidence="1">Uncharacterized protein</fullName>
    </submittedName>
</protein>
<reference evidence="1" key="1">
    <citation type="submission" date="2016-03" db="EMBL/GenBank/DDBJ databases">
        <title>The evolution of Pseudomonas syringae pv. actinidiae in New Zealand.</title>
        <authorList>
            <person name="Taiaroa G."/>
            <person name="Poulter R.T.M."/>
            <person name="Lamont I."/>
            <person name="Stockwell P."/>
            <person name="Butler M.I."/>
        </authorList>
    </citation>
    <scope>NUCLEOTIDE SEQUENCE</scope>
    <source>
        <strain evidence="1">RT811</strain>
        <plasmid evidence="1">pPK_RT811</plasmid>
    </source>
</reference>
<name>A0A2P0QFZ5_PSESF</name>
<dbReference type="RefSeq" id="WP_074321458.1">
    <property type="nucleotide sequence ID" value="NZ_KX009064.1"/>
</dbReference>
<proteinExistence type="predicted"/>
<accession>A0A2P0QFZ5</accession>
<organism evidence="1">
    <name type="scientific">Pseudomonas syringae pv. actinidiae</name>
    <dbReference type="NCBI Taxonomy" id="103796"/>
    <lineage>
        <taxon>Bacteria</taxon>
        <taxon>Pseudomonadati</taxon>
        <taxon>Pseudomonadota</taxon>
        <taxon>Gammaproteobacteria</taxon>
        <taxon>Pseudomonadales</taxon>
        <taxon>Pseudomonadaceae</taxon>
        <taxon>Pseudomonas</taxon>
        <taxon>Pseudomonas syringae</taxon>
    </lineage>
</organism>
<dbReference type="AlphaFoldDB" id="A0A2P0QFZ5"/>